<comment type="caution">
    <text evidence="1">The sequence shown here is derived from an EMBL/GenBank/DDBJ whole genome shotgun (WGS) entry which is preliminary data.</text>
</comment>
<dbReference type="RefSeq" id="WP_190920581.1">
    <property type="nucleotide sequence ID" value="NZ_JACXIZ010000038.1"/>
</dbReference>
<dbReference type="AlphaFoldDB" id="A0A927BXE1"/>
<protein>
    <submittedName>
        <fullName evidence="1">Uncharacterized protein</fullName>
    </submittedName>
</protein>
<evidence type="ECO:0000313" key="1">
    <source>
        <dbReference type="EMBL" id="MBD2847475.1"/>
    </source>
</evidence>
<dbReference type="Proteomes" id="UP000621560">
    <property type="component" value="Unassembled WGS sequence"/>
</dbReference>
<name>A0A927BXE1_9BACL</name>
<organism evidence="1 2">
    <name type="scientific">Paenibacillus sabuli</name>
    <dbReference type="NCBI Taxonomy" id="2772509"/>
    <lineage>
        <taxon>Bacteria</taxon>
        <taxon>Bacillati</taxon>
        <taxon>Bacillota</taxon>
        <taxon>Bacilli</taxon>
        <taxon>Bacillales</taxon>
        <taxon>Paenibacillaceae</taxon>
        <taxon>Paenibacillus</taxon>
    </lineage>
</organism>
<proteinExistence type="predicted"/>
<dbReference type="EMBL" id="JACXIZ010000038">
    <property type="protein sequence ID" value="MBD2847475.1"/>
    <property type="molecule type" value="Genomic_DNA"/>
</dbReference>
<evidence type="ECO:0000313" key="2">
    <source>
        <dbReference type="Proteomes" id="UP000621560"/>
    </source>
</evidence>
<sequence length="275" mass="32438">MILPIQIPELRCYQNYAYPLAIIMHQPAFLPWFHGQFVQLYCRKQFNQPSWYGRPELRLNFYKYDGPSFFPQLQVISLNQTFLDQQGISLNRLLSKSIAEGFYVVAHVNEYYIPNRRAYQDYHRPHDFFIYGFDDTSQEFHTLGYNHHGLFETLPVPMKLVDEGITSYVRFGRPASIYLIKPNVIDAFPFQLSVLVSQLMDYLQGTNVSRNFAQLHPVLDAAYGIEVYPYIEAFLDCVMQNEMRVDHRNFRLLWEHKYALLLKVAYLSISVPESH</sequence>
<reference evidence="1" key="1">
    <citation type="submission" date="2020-09" db="EMBL/GenBank/DDBJ databases">
        <title>A novel bacterium of genus Paenibacillus, isolated from South China Sea.</title>
        <authorList>
            <person name="Huang H."/>
            <person name="Mo K."/>
            <person name="Hu Y."/>
        </authorList>
    </citation>
    <scope>NUCLEOTIDE SEQUENCE</scope>
    <source>
        <strain evidence="1">IB182496</strain>
    </source>
</reference>
<accession>A0A927BXE1</accession>
<gene>
    <name evidence="1" type="ORF">IDH44_19930</name>
</gene>
<keyword evidence="2" id="KW-1185">Reference proteome</keyword>